<keyword evidence="2" id="KW-1185">Reference proteome</keyword>
<reference evidence="1" key="1">
    <citation type="submission" date="2023-03" db="EMBL/GenBank/DDBJ databases">
        <title>Genome sequence of Brevundimonas nasdae SJTX8.</title>
        <authorList>
            <person name="Liang R."/>
        </authorList>
    </citation>
    <scope>NUCLEOTIDE SEQUENCE</scope>
    <source>
        <strain evidence="1">X8</strain>
    </source>
</reference>
<keyword evidence="1" id="KW-0436">Ligase</keyword>
<accession>A0ACD4VL65</accession>
<protein>
    <submittedName>
        <fullName evidence="1">Histidine--tRNA ligase</fullName>
        <ecNumber evidence="1">6.1.1.21</ecNumber>
    </submittedName>
</protein>
<evidence type="ECO:0000313" key="2">
    <source>
        <dbReference type="Proteomes" id="UP001302493"/>
    </source>
</evidence>
<dbReference type="Proteomes" id="UP001302493">
    <property type="component" value="Chromosome"/>
</dbReference>
<evidence type="ECO:0000313" key="1">
    <source>
        <dbReference type="EMBL" id="WOB78775.1"/>
    </source>
</evidence>
<organism evidence="1 2">
    <name type="scientific">Brevundimonas nasdae</name>
    <dbReference type="NCBI Taxonomy" id="172043"/>
    <lineage>
        <taxon>Bacteria</taxon>
        <taxon>Pseudomonadati</taxon>
        <taxon>Pseudomonadota</taxon>
        <taxon>Alphaproteobacteria</taxon>
        <taxon>Caulobacterales</taxon>
        <taxon>Caulobacteraceae</taxon>
        <taxon>Brevundimonas</taxon>
    </lineage>
</organism>
<sequence>MTDAAPPRPLARNPRGFADKRGRDLTAERRIVARVSEVYERWGFEPLETPAFEYADALGKFLPDADRPNEGVFALQDDAGSDEPGEWMALRYDHTAPLARFAAQTWETLPKPFRRYAYGPVWRNEKPGPGRFREFWQCDADTVGSDRPEADAEIIAMGCEGLRAAGLDAGQAQIRVSNRKLFDGLFDAGGVTEAGQRLTALRAIDKFDRLGWEGVVQLLGEGRLDDSGDYTKGAQLPAKVTAAIEAFLASANTPGLSRAETLDAVARSGDLGAAGEAALNELAAIDRALAAMSVGQDAVKFDPTIVRGLEYYTGAVFEAELLLDTVDDKGRPVRFGSIGGGGRYDDLVARFTGQSTPATGFSFGVSRLASALRAAGRGAEDAVRGPVVVIVFSEDDMAHYLTAVAELRAAGIAAELYLGRAGMKAQMKYADRRGAPVVVILGGDEIAAGEVTIKDLDAGRAAAAAITDNDAWKAERPGQMKIAREGLVAAIKSIIEQASIMARP</sequence>
<proteinExistence type="predicted"/>
<gene>
    <name evidence="1" type="primary">hisS</name>
    <name evidence="1" type="ORF">PZA08_01030</name>
</gene>
<name>A0ACD4VL65_9CAUL</name>
<dbReference type="EMBL" id="CP119180">
    <property type="protein sequence ID" value="WOB78775.1"/>
    <property type="molecule type" value="Genomic_DNA"/>
</dbReference>
<dbReference type="EC" id="6.1.1.21" evidence="1"/>